<protein>
    <submittedName>
        <fullName evidence="2">Glycosyltransferase</fullName>
        <ecNumber evidence="2">2.4.-.-</ecNumber>
    </submittedName>
</protein>
<keyword evidence="2" id="KW-0328">Glycosyltransferase</keyword>
<dbReference type="Gene3D" id="3.10.350.10">
    <property type="entry name" value="LysM domain"/>
    <property type="match status" value="1"/>
</dbReference>
<organism evidence="2 3">
    <name type="scientific">Cytobacillus citreus</name>
    <dbReference type="NCBI Taxonomy" id="2833586"/>
    <lineage>
        <taxon>Bacteria</taxon>
        <taxon>Bacillati</taxon>
        <taxon>Bacillota</taxon>
        <taxon>Bacilli</taxon>
        <taxon>Bacillales</taxon>
        <taxon>Bacillaceae</taxon>
        <taxon>Cytobacillus</taxon>
    </lineage>
</organism>
<dbReference type="SUPFAM" id="SSF53756">
    <property type="entry name" value="UDP-Glycosyltransferase/glycogen phosphorylase"/>
    <property type="match status" value="1"/>
</dbReference>
<dbReference type="PROSITE" id="PS51782">
    <property type="entry name" value="LYSM"/>
    <property type="match status" value="1"/>
</dbReference>
<dbReference type="InterPro" id="IPR055259">
    <property type="entry name" value="YkvP/CgeB_Glyco_trans-like"/>
</dbReference>
<comment type="caution">
    <text evidence="2">The sequence shown here is derived from an EMBL/GenBank/DDBJ whole genome shotgun (WGS) entry which is preliminary data.</text>
</comment>
<dbReference type="InterPro" id="IPR036779">
    <property type="entry name" value="LysM_dom_sf"/>
</dbReference>
<gene>
    <name evidence="2" type="ORF">KHA94_24510</name>
</gene>
<dbReference type="Pfam" id="PF13524">
    <property type="entry name" value="Glyco_trans_1_2"/>
    <property type="match status" value="1"/>
</dbReference>
<feature type="domain" description="LysM" evidence="1">
    <location>
        <begin position="343"/>
        <end position="387"/>
    </location>
</feature>
<dbReference type="EC" id="2.4.-.-" evidence="2"/>
<dbReference type="InterPro" id="IPR024542">
    <property type="entry name" value="YkvP_N"/>
</dbReference>
<dbReference type="RefSeq" id="WP_213104691.1">
    <property type="nucleotide sequence ID" value="NZ_JAGYPM010000010.1"/>
</dbReference>
<dbReference type="CDD" id="cd00118">
    <property type="entry name" value="LysM"/>
    <property type="match status" value="1"/>
</dbReference>
<keyword evidence="2" id="KW-0808">Transferase</keyword>
<dbReference type="GO" id="GO:0016757">
    <property type="term" value="F:glycosyltransferase activity"/>
    <property type="evidence" value="ECO:0007669"/>
    <property type="project" value="UniProtKB-KW"/>
</dbReference>
<dbReference type="InterPro" id="IPR018392">
    <property type="entry name" value="LysM"/>
</dbReference>
<proteinExistence type="predicted"/>
<dbReference type="PANTHER" id="PTHR33734:SF22">
    <property type="entry name" value="MEMBRANE-BOUND LYTIC MUREIN TRANSGLYCOSYLASE D"/>
    <property type="match status" value="1"/>
</dbReference>
<sequence length="394" mass="45638">MKILFLESHPMWIYGLPNGFREEGHTVMISGPLSRENISEMLNWFKPDLIISVGWTTEHSKEKWPWIREAIKKTTIPLVYWATEDPLHTENFTIPLINAIRPDFVFTVTPSLCKKYEELGFKADHLDFGYHQSVHFQVQPSNNYRCDIAVVANAYPSYLKKNPNEFRADALKTLIKPLIKKGVRVDFWGKKWGRMRKYIGKEIPTNWIHGYLDYRDAYKVYSSAKIVIGLQNSRTQLAMRTYEILGSGGVLLTVDTPAVRDKFTPDKDLIVSSSPEETVDKIQYYLNNDTERQQIRENGKIAVKEHSYRNRAKKILAVLENRGVLTEIGDVIHYSEFLKEFYEIHNISPGDTLSEIANKYNVPLQELIELNNLSSDEKIYAGQIIKIKKKHTIL</sequence>
<dbReference type="SUPFAM" id="SSF54106">
    <property type="entry name" value="LysM domain"/>
    <property type="match status" value="1"/>
</dbReference>
<name>A0ABS5P064_9BACI</name>
<dbReference type="Pfam" id="PF01476">
    <property type="entry name" value="LysM"/>
    <property type="match status" value="1"/>
</dbReference>
<dbReference type="SMART" id="SM00257">
    <property type="entry name" value="LysM"/>
    <property type="match status" value="1"/>
</dbReference>
<dbReference type="Proteomes" id="UP000681027">
    <property type="component" value="Unassembled WGS sequence"/>
</dbReference>
<evidence type="ECO:0000259" key="1">
    <source>
        <dbReference type="PROSITE" id="PS51782"/>
    </source>
</evidence>
<dbReference type="Gene3D" id="3.40.50.2000">
    <property type="entry name" value="Glycogen Phosphorylase B"/>
    <property type="match status" value="1"/>
</dbReference>
<dbReference type="Pfam" id="PF12996">
    <property type="entry name" value="DUF3880"/>
    <property type="match status" value="1"/>
</dbReference>
<evidence type="ECO:0000313" key="3">
    <source>
        <dbReference type="Proteomes" id="UP000681027"/>
    </source>
</evidence>
<dbReference type="EMBL" id="JAGYPM010000010">
    <property type="protein sequence ID" value="MBS4193251.1"/>
    <property type="molecule type" value="Genomic_DNA"/>
</dbReference>
<keyword evidence="3" id="KW-1185">Reference proteome</keyword>
<reference evidence="2 3" key="1">
    <citation type="submission" date="2021-05" db="EMBL/GenBank/DDBJ databases">
        <title>Novel Bacillus species.</title>
        <authorList>
            <person name="Liu G."/>
        </authorList>
    </citation>
    <scope>NUCLEOTIDE SEQUENCE [LARGE SCALE GENOMIC DNA]</scope>
    <source>
        <strain evidence="2 3">FJAT-49705</strain>
    </source>
</reference>
<accession>A0ABS5P064</accession>
<evidence type="ECO:0000313" key="2">
    <source>
        <dbReference type="EMBL" id="MBS4193251.1"/>
    </source>
</evidence>
<dbReference type="PANTHER" id="PTHR33734">
    <property type="entry name" value="LYSM DOMAIN-CONTAINING GPI-ANCHORED PROTEIN 2"/>
    <property type="match status" value="1"/>
</dbReference>